<dbReference type="Proteomes" id="UP000095284">
    <property type="component" value="Unplaced"/>
</dbReference>
<dbReference type="Gene3D" id="3.20.20.80">
    <property type="entry name" value="Glycosidases"/>
    <property type="match status" value="1"/>
</dbReference>
<keyword evidence="8" id="KW-1185">Reference proteome</keyword>
<comment type="similarity">
    <text evidence="2">Belongs to the glycosyl hydrolase 20 family.</text>
</comment>
<dbReference type="EC" id="3.2.1.52" evidence="3"/>
<reference evidence="6" key="2">
    <citation type="submission" date="2020-09" db="EMBL/GenBank/DDBJ databases">
        <authorList>
            <person name="Kikuchi T."/>
        </authorList>
    </citation>
    <scope>NUCLEOTIDE SEQUENCE</scope>
    <source>
        <strain evidence="6">Ka4C1</strain>
    </source>
</reference>
<dbReference type="Proteomes" id="UP000659654">
    <property type="component" value="Unassembled WGS sequence"/>
</dbReference>
<dbReference type="GO" id="GO:0005975">
    <property type="term" value="P:carbohydrate metabolic process"/>
    <property type="evidence" value="ECO:0007669"/>
    <property type="project" value="InterPro"/>
</dbReference>
<evidence type="ECO:0000313" key="8">
    <source>
        <dbReference type="Proteomes" id="UP000659654"/>
    </source>
</evidence>
<dbReference type="OrthoDB" id="47475at2759"/>
<evidence type="ECO:0000256" key="4">
    <source>
        <dbReference type="ARBA" id="ARBA00022801"/>
    </source>
</evidence>
<evidence type="ECO:0000313" key="6">
    <source>
        <dbReference type="EMBL" id="CAD5221100.1"/>
    </source>
</evidence>
<dbReference type="GO" id="GO:0004563">
    <property type="term" value="F:beta-N-acetylhexosaminidase activity"/>
    <property type="evidence" value="ECO:0007669"/>
    <property type="project" value="UniProtKB-EC"/>
</dbReference>
<dbReference type="InterPro" id="IPR038901">
    <property type="entry name" value="HEXDC-like"/>
</dbReference>
<dbReference type="InterPro" id="IPR015883">
    <property type="entry name" value="Glyco_hydro_20_cat"/>
</dbReference>
<dbReference type="SMR" id="A0A1I7STZ5"/>
<dbReference type="Pfam" id="PF00728">
    <property type="entry name" value="Glyco_hydro_20"/>
    <property type="match status" value="1"/>
</dbReference>
<dbReference type="CDD" id="cd06565">
    <property type="entry name" value="GH20_GcnA-like"/>
    <property type="match status" value="1"/>
</dbReference>
<gene>
    <name evidence="6" type="ORF">BXYJ_LOCUS6509</name>
</gene>
<sequence>MARSWLGRRLSGRRLIYFLISLSLLSFVAVQFTFGRPNDVIASRRHPQDGFNDDPPYKAGGPQEARLHADVVKVPPRDGFLNNVADAIKPTFLGKGKFIPEKRIVHLDLKGGAYRPSFFPRLFDFFVKTQFTGILLEWEDMFPYEGTLKTAINGDAYSMQDVRDILQAAKDRKLEVIPLVQTFGHLEWVLKLDGFARLREDPRHPTVICFGKNESFDIIKDMVDQVAGVHKEFGMSSFHMGADEVFILGVCNESVKKMQEHGGKDRAMLWHMSRVAKYIKETHKVDVLAWHDMFAHIIEEDLRTYEMTTLVEPMLWSYAEDLDYFLPFSTWLSLKPFGKAWAASAFKGADGPGRYISNPMHYVKNHESWVKQFDRAKNELKIRGLVYTGWSRYDHMATLCELVPTALPQLLMSQETILEGKPMNGNYEMTRKWLECTPVTGLGEVSYGCKFPGSEVYEVINQYYNKRLAVEKYIAEDYDFNGWLTRIAEVYDVSSPLAVEKIIPVLDQHLSDLKASEKAFRNAMKLIYFQETIDEYVYVYMADIIEKLQRRREAAIKQSTGVNTYPKRPFIKYPKEL</sequence>
<comment type="catalytic activity">
    <reaction evidence="1">
        <text>Hydrolysis of terminal non-reducing N-acetyl-D-hexosamine residues in N-acetyl-beta-D-hexosaminides.</text>
        <dbReference type="EC" id="3.2.1.52"/>
    </reaction>
</comment>
<evidence type="ECO:0000313" key="7">
    <source>
        <dbReference type="Proteomes" id="UP000095284"/>
    </source>
</evidence>
<dbReference type="InterPro" id="IPR017853">
    <property type="entry name" value="GH"/>
</dbReference>
<dbReference type="Proteomes" id="UP000582659">
    <property type="component" value="Unassembled WGS sequence"/>
</dbReference>
<evidence type="ECO:0000256" key="1">
    <source>
        <dbReference type="ARBA" id="ARBA00001231"/>
    </source>
</evidence>
<dbReference type="PANTHER" id="PTHR21040:SF11">
    <property type="entry name" value="BETA-N-ACETYLHEXOSAMINIDASE"/>
    <property type="match status" value="1"/>
</dbReference>
<evidence type="ECO:0000256" key="3">
    <source>
        <dbReference type="ARBA" id="ARBA00012663"/>
    </source>
</evidence>
<organism evidence="7 9">
    <name type="scientific">Bursaphelenchus xylophilus</name>
    <name type="common">Pinewood nematode worm</name>
    <name type="synonym">Aphelenchoides xylophilus</name>
    <dbReference type="NCBI Taxonomy" id="6326"/>
    <lineage>
        <taxon>Eukaryota</taxon>
        <taxon>Metazoa</taxon>
        <taxon>Ecdysozoa</taxon>
        <taxon>Nematoda</taxon>
        <taxon>Chromadorea</taxon>
        <taxon>Rhabditida</taxon>
        <taxon>Tylenchina</taxon>
        <taxon>Tylenchomorpha</taxon>
        <taxon>Aphelenchoidea</taxon>
        <taxon>Aphelenchoididae</taxon>
        <taxon>Bursaphelenchus</taxon>
    </lineage>
</organism>
<dbReference type="PANTHER" id="PTHR21040">
    <property type="entry name" value="BCDNA.GH04120"/>
    <property type="match status" value="1"/>
</dbReference>
<dbReference type="WBParaSite" id="BXY_1651500.1">
    <property type="protein sequence ID" value="BXY_1651500.1"/>
    <property type="gene ID" value="BXY_1651500"/>
</dbReference>
<dbReference type="eggNOG" id="ENOG502QRCP">
    <property type="taxonomic scope" value="Eukaryota"/>
</dbReference>
<name>A0A1I7STZ5_BURXY</name>
<dbReference type="EMBL" id="CAJFDI010000003">
    <property type="protein sequence ID" value="CAD5221100.1"/>
    <property type="molecule type" value="Genomic_DNA"/>
</dbReference>
<reference evidence="9" key="1">
    <citation type="submission" date="2016-11" db="UniProtKB">
        <authorList>
            <consortium name="WormBaseParasite"/>
        </authorList>
    </citation>
    <scope>IDENTIFICATION</scope>
</reference>
<evidence type="ECO:0000256" key="2">
    <source>
        <dbReference type="ARBA" id="ARBA00006285"/>
    </source>
</evidence>
<proteinExistence type="inferred from homology"/>
<accession>A0A1I7STZ5</accession>
<evidence type="ECO:0000313" key="9">
    <source>
        <dbReference type="WBParaSite" id="BXY_1651500.1"/>
    </source>
</evidence>
<dbReference type="AlphaFoldDB" id="A0A1I7STZ5"/>
<dbReference type="EMBL" id="CAJFCV020000003">
    <property type="protein sequence ID" value="CAG9107767.1"/>
    <property type="molecule type" value="Genomic_DNA"/>
</dbReference>
<evidence type="ECO:0000259" key="5">
    <source>
        <dbReference type="Pfam" id="PF00728"/>
    </source>
</evidence>
<feature type="domain" description="Glycoside hydrolase family 20 catalytic" evidence="5">
    <location>
        <begin position="152"/>
        <end position="298"/>
    </location>
</feature>
<dbReference type="SUPFAM" id="SSF51445">
    <property type="entry name" value="(Trans)glycosidases"/>
    <property type="match status" value="1"/>
</dbReference>
<keyword evidence="4" id="KW-0378">Hydrolase</keyword>
<protein>
    <recommendedName>
        <fullName evidence="3">beta-N-acetylhexosaminidase</fullName>
        <ecNumber evidence="3">3.2.1.52</ecNumber>
    </recommendedName>
</protein>